<feature type="region of interest" description="Disordered" evidence="10">
    <location>
        <begin position="1"/>
        <end position="26"/>
    </location>
</feature>
<evidence type="ECO:0000256" key="7">
    <source>
        <dbReference type="ARBA" id="ARBA00023242"/>
    </source>
</evidence>
<keyword evidence="4" id="KW-0132">Cell division</keyword>
<dbReference type="GO" id="GO:0000444">
    <property type="term" value="C:MIS12/MIND type complex"/>
    <property type="evidence" value="ECO:0007669"/>
    <property type="project" value="InterPro"/>
</dbReference>
<name>A0A1Y2C128_9FUNG</name>
<feature type="compositionally biased region" description="Polar residues" evidence="10">
    <location>
        <begin position="191"/>
        <end position="202"/>
    </location>
</feature>
<dbReference type="GO" id="GO:0005634">
    <property type="term" value="C:nucleus"/>
    <property type="evidence" value="ECO:0007669"/>
    <property type="project" value="UniProtKB-SubCell"/>
</dbReference>
<dbReference type="Pfam" id="PF03980">
    <property type="entry name" value="Nnf1"/>
    <property type="match status" value="1"/>
</dbReference>
<dbReference type="GO" id="GO:0051301">
    <property type="term" value="P:cell division"/>
    <property type="evidence" value="ECO:0007669"/>
    <property type="project" value="UniProtKB-KW"/>
</dbReference>
<keyword evidence="5" id="KW-0498">Mitosis</keyword>
<keyword evidence="9" id="KW-0137">Centromere</keyword>
<accession>A0A1Y2C128</accession>
<evidence type="ECO:0000256" key="8">
    <source>
        <dbReference type="ARBA" id="ARBA00023306"/>
    </source>
</evidence>
<comment type="caution">
    <text evidence="11">The sequence shown here is derived from an EMBL/GenBank/DDBJ whole genome shotgun (WGS) entry which is preliminary data.</text>
</comment>
<protein>
    <submittedName>
        <fullName evidence="11">Uncharacterized protein</fullName>
    </submittedName>
</protein>
<keyword evidence="6" id="KW-0995">Kinetochore</keyword>
<evidence type="ECO:0000256" key="3">
    <source>
        <dbReference type="ARBA" id="ARBA00022454"/>
    </source>
</evidence>
<evidence type="ECO:0000256" key="4">
    <source>
        <dbReference type="ARBA" id="ARBA00022618"/>
    </source>
</evidence>
<gene>
    <name evidence="11" type="ORF">LY90DRAFT_672246</name>
</gene>
<evidence type="ECO:0000256" key="6">
    <source>
        <dbReference type="ARBA" id="ARBA00022838"/>
    </source>
</evidence>
<dbReference type="InterPro" id="IPR007128">
    <property type="entry name" value="PMF1/Nnf1"/>
</dbReference>
<evidence type="ECO:0000313" key="11">
    <source>
        <dbReference type="EMBL" id="ORY40015.1"/>
    </source>
</evidence>
<keyword evidence="12" id="KW-1185">Reference proteome</keyword>
<feature type="compositionally biased region" description="Low complexity" evidence="10">
    <location>
        <begin position="203"/>
        <end position="218"/>
    </location>
</feature>
<evidence type="ECO:0000256" key="1">
    <source>
        <dbReference type="ARBA" id="ARBA00004123"/>
    </source>
</evidence>
<dbReference type="Proteomes" id="UP000193920">
    <property type="component" value="Unassembled WGS sequence"/>
</dbReference>
<evidence type="ECO:0000313" key="12">
    <source>
        <dbReference type="Proteomes" id="UP000193920"/>
    </source>
</evidence>
<dbReference type="EMBL" id="MCOG01000129">
    <property type="protein sequence ID" value="ORY40015.1"/>
    <property type="molecule type" value="Genomic_DNA"/>
</dbReference>
<feature type="region of interest" description="Disordered" evidence="10">
    <location>
        <begin position="168"/>
        <end position="227"/>
    </location>
</feature>
<comment type="subcellular location">
    <subcellularLocation>
        <location evidence="2">Chromosome</location>
        <location evidence="2">Centromere</location>
        <location evidence="2">Kinetochore</location>
    </subcellularLocation>
    <subcellularLocation>
        <location evidence="1">Nucleus</location>
    </subcellularLocation>
</comment>
<evidence type="ECO:0000256" key="5">
    <source>
        <dbReference type="ARBA" id="ARBA00022776"/>
    </source>
</evidence>
<evidence type="ECO:0000256" key="2">
    <source>
        <dbReference type="ARBA" id="ARBA00004629"/>
    </source>
</evidence>
<proteinExistence type="predicted"/>
<reference evidence="11 12" key="1">
    <citation type="submission" date="2016-08" db="EMBL/GenBank/DDBJ databases">
        <title>A Parts List for Fungal Cellulosomes Revealed by Comparative Genomics.</title>
        <authorList>
            <consortium name="DOE Joint Genome Institute"/>
            <person name="Haitjema C.H."/>
            <person name="Gilmore S.P."/>
            <person name="Henske J.K."/>
            <person name="Solomon K.V."/>
            <person name="De Groot R."/>
            <person name="Kuo A."/>
            <person name="Mondo S.J."/>
            <person name="Salamov A.A."/>
            <person name="Labutti K."/>
            <person name="Zhao Z."/>
            <person name="Chiniquy J."/>
            <person name="Barry K."/>
            <person name="Brewer H.M."/>
            <person name="Purvine S.O."/>
            <person name="Wright A.T."/>
            <person name="Boxma B."/>
            <person name="Van Alen T."/>
            <person name="Hackstein J.H."/>
            <person name="Baker S.E."/>
            <person name="Grigoriev I.V."/>
            <person name="O'Malley M.A."/>
        </authorList>
    </citation>
    <scope>NUCLEOTIDE SEQUENCE [LARGE SCALE GENOMIC DNA]</scope>
    <source>
        <strain evidence="11 12">G1</strain>
    </source>
</reference>
<evidence type="ECO:0000256" key="9">
    <source>
        <dbReference type="ARBA" id="ARBA00023328"/>
    </source>
</evidence>
<keyword evidence="3" id="KW-0158">Chromosome</keyword>
<dbReference type="AlphaFoldDB" id="A0A1Y2C128"/>
<evidence type="ECO:0000256" key="10">
    <source>
        <dbReference type="SAM" id="MobiDB-lite"/>
    </source>
</evidence>
<dbReference type="OrthoDB" id="18453at2759"/>
<keyword evidence="7" id="KW-0539">Nucleus</keyword>
<keyword evidence="8" id="KW-0131">Cell cycle</keyword>
<feature type="compositionally biased region" description="Basic and acidic residues" evidence="10">
    <location>
        <begin position="168"/>
        <end position="185"/>
    </location>
</feature>
<sequence length="401" mass="47202">MASSSNYFFKDSDDDEENPFINRENNDRNIRNKKIINDDNNNINNNNENGRYIRNDVSILNSSLAQENYYQNPNKRKRIKVNEQNEILINEKENRTDTKYRTLNNYRNEYRKDANVNGNATSLNNNNSYTNAHRQQQASQNYSTIPIIIEDVTNNNVEETETDKEIRNISVREKQKQKEKKKEIIDETEENSNSTNPTKKVINNSLNSSESSEGETSNPKFQEPTQSIRSKKLEIALDSTISKINRLVSYKRFRQCFPTLCSNNREDMKDVHSQMALYFTDALKDEFQIIFKKFEMDKNLLLIDECCRQGKKVNPNDTPNKPVNVIYNRVGPDTIIRSNSVNIKKKQLEDLKTYYNELCEDKSLDEWIALDKEKKKYKESIEDYITYLSKNIEIMKKNDDY</sequence>
<organism evidence="11 12">
    <name type="scientific">Neocallimastix californiae</name>
    <dbReference type="NCBI Taxonomy" id="1754190"/>
    <lineage>
        <taxon>Eukaryota</taxon>
        <taxon>Fungi</taxon>
        <taxon>Fungi incertae sedis</taxon>
        <taxon>Chytridiomycota</taxon>
        <taxon>Chytridiomycota incertae sedis</taxon>
        <taxon>Neocallimastigomycetes</taxon>
        <taxon>Neocallimastigales</taxon>
        <taxon>Neocallimastigaceae</taxon>
        <taxon>Neocallimastix</taxon>
    </lineage>
</organism>